<dbReference type="AlphaFoldDB" id="A0A699GTP1"/>
<keyword evidence="1" id="KW-0175">Coiled coil</keyword>
<feature type="coiled-coil region" evidence="1">
    <location>
        <begin position="3"/>
        <end position="59"/>
    </location>
</feature>
<name>A0A699GTP1_TANCI</name>
<sequence length="266" mass="31003">MSIQDMEDLKQHYSHEMDSLSNQMWIKNYRNKTNDIQFRRECEDLINELKIKFNEMNIKIIEKKEFHYLERIANLNTKPLQHINSFYDDYDDYEESTIHLNEIILQVPPSIAITPILPTEDPEDSLIMGDEELNTIPKKESDEFINSSVEDFVLIPSESKDTSASDNECDFPACDDFSPIDVPKGKSVTFSNPLFDSNDDFTSSDDESLSDEDVPEDNMKKISNPLFEFDDEYFSNDVIPLFNEVLEDIENKDLYDSDPSYTFFIS</sequence>
<evidence type="ECO:0000256" key="1">
    <source>
        <dbReference type="SAM" id="Coils"/>
    </source>
</evidence>
<protein>
    <recommendedName>
        <fullName evidence="4">Reverse transcriptase domain-containing protein</fullName>
    </recommendedName>
</protein>
<feature type="region of interest" description="Disordered" evidence="2">
    <location>
        <begin position="197"/>
        <end position="217"/>
    </location>
</feature>
<organism evidence="3">
    <name type="scientific">Tanacetum cinerariifolium</name>
    <name type="common">Dalmatian daisy</name>
    <name type="synonym">Chrysanthemum cinerariifolium</name>
    <dbReference type="NCBI Taxonomy" id="118510"/>
    <lineage>
        <taxon>Eukaryota</taxon>
        <taxon>Viridiplantae</taxon>
        <taxon>Streptophyta</taxon>
        <taxon>Embryophyta</taxon>
        <taxon>Tracheophyta</taxon>
        <taxon>Spermatophyta</taxon>
        <taxon>Magnoliopsida</taxon>
        <taxon>eudicotyledons</taxon>
        <taxon>Gunneridae</taxon>
        <taxon>Pentapetalae</taxon>
        <taxon>asterids</taxon>
        <taxon>campanulids</taxon>
        <taxon>Asterales</taxon>
        <taxon>Asteraceae</taxon>
        <taxon>Asteroideae</taxon>
        <taxon>Anthemideae</taxon>
        <taxon>Anthemidinae</taxon>
        <taxon>Tanacetum</taxon>
    </lineage>
</organism>
<accession>A0A699GTP1</accession>
<reference evidence="3" key="1">
    <citation type="journal article" date="2019" name="Sci. Rep.">
        <title>Draft genome of Tanacetum cinerariifolium, the natural source of mosquito coil.</title>
        <authorList>
            <person name="Yamashiro T."/>
            <person name="Shiraishi A."/>
            <person name="Satake H."/>
            <person name="Nakayama K."/>
        </authorList>
    </citation>
    <scope>NUCLEOTIDE SEQUENCE</scope>
</reference>
<gene>
    <name evidence="3" type="ORF">Tci_215662</name>
</gene>
<proteinExistence type="predicted"/>
<evidence type="ECO:0008006" key="4">
    <source>
        <dbReference type="Google" id="ProtNLM"/>
    </source>
</evidence>
<comment type="caution">
    <text evidence="3">The sequence shown here is derived from an EMBL/GenBank/DDBJ whole genome shotgun (WGS) entry which is preliminary data.</text>
</comment>
<evidence type="ECO:0000313" key="3">
    <source>
        <dbReference type="EMBL" id="GEW43686.1"/>
    </source>
</evidence>
<evidence type="ECO:0000256" key="2">
    <source>
        <dbReference type="SAM" id="MobiDB-lite"/>
    </source>
</evidence>
<dbReference type="EMBL" id="BKCJ010058314">
    <property type="protein sequence ID" value="GEW43686.1"/>
    <property type="molecule type" value="Genomic_DNA"/>
</dbReference>
<feature type="compositionally biased region" description="Acidic residues" evidence="2">
    <location>
        <begin position="197"/>
        <end position="216"/>
    </location>
</feature>